<accession>A0A445ACR2</accession>
<name>A0A445ACR2_ARAHY</name>
<evidence type="ECO:0000313" key="2">
    <source>
        <dbReference type="EMBL" id="RYR24145.1"/>
    </source>
</evidence>
<gene>
    <name evidence="2" type="ORF">Ahy_B02g057645</name>
</gene>
<dbReference type="AlphaFoldDB" id="A0A445ACR2"/>
<sequence length="178" mass="20625">MKPTKAGEKNSSSKDDSINLKLGDKTHHKNPNSLAMEWEMLEYMRRIQPQKRDTFEAKIMAGCVLENHSANQKILWEILRAISLNTYLPWYALGDFNDLLHEYEHKGGTENNDRGACEDFQTFIFDCRLMDLGYFGWPFTWRRGNLMEQFDRGLDNAPSHVQVRPLSPVPSVLVFDAD</sequence>
<evidence type="ECO:0008006" key="4">
    <source>
        <dbReference type="Google" id="ProtNLM"/>
    </source>
</evidence>
<keyword evidence="3" id="KW-1185">Reference proteome</keyword>
<protein>
    <recommendedName>
        <fullName evidence="4">Endonuclease/exonuclease/phosphatase domain-containing protein</fullName>
    </recommendedName>
</protein>
<feature type="region of interest" description="Disordered" evidence="1">
    <location>
        <begin position="1"/>
        <end position="30"/>
    </location>
</feature>
<feature type="compositionally biased region" description="Basic and acidic residues" evidence="1">
    <location>
        <begin position="1"/>
        <end position="25"/>
    </location>
</feature>
<comment type="caution">
    <text evidence="2">The sequence shown here is derived from an EMBL/GenBank/DDBJ whole genome shotgun (WGS) entry which is preliminary data.</text>
</comment>
<dbReference type="Proteomes" id="UP000289738">
    <property type="component" value="Chromosome B02"/>
</dbReference>
<evidence type="ECO:0000256" key="1">
    <source>
        <dbReference type="SAM" id="MobiDB-lite"/>
    </source>
</evidence>
<organism evidence="2 3">
    <name type="scientific">Arachis hypogaea</name>
    <name type="common">Peanut</name>
    <dbReference type="NCBI Taxonomy" id="3818"/>
    <lineage>
        <taxon>Eukaryota</taxon>
        <taxon>Viridiplantae</taxon>
        <taxon>Streptophyta</taxon>
        <taxon>Embryophyta</taxon>
        <taxon>Tracheophyta</taxon>
        <taxon>Spermatophyta</taxon>
        <taxon>Magnoliopsida</taxon>
        <taxon>eudicotyledons</taxon>
        <taxon>Gunneridae</taxon>
        <taxon>Pentapetalae</taxon>
        <taxon>rosids</taxon>
        <taxon>fabids</taxon>
        <taxon>Fabales</taxon>
        <taxon>Fabaceae</taxon>
        <taxon>Papilionoideae</taxon>
        <taxon>50 kb inversion clade</taxon>
        <taxon>dalbergioids sensu lato</taxon>
        <taxon>Dalbergieae</taxon>
        <taxon>Pterocarpus clade</taxon>
        <taxon>Arachis</taxon>
    </lineage>
</organism>
<dbReference type="Gene3D" id="3.60.10.10">
    <property type="entry name" value="Endonuclease/exonuclease/phosphatase"/>
    <property type="match status" value="1"/>
</dbReference>
<proteinExistence type="predicted"/>
<dbReference type="SUPFAM" id="SSF56219">
    <property type="entry name" value="DNase I-like"/>
    <property type="match status" value="1"/>
</dbReference>
<reference evidence="2 3" key="1">
    <citation type="submission" date="2019-01" db="EMBL/GenBank/DDBJ databases">
        <title>Sequencing of cultivated peanut Arachis hypogaea provides insights into genome evolution and oil improvement.</title>
        <authorList>
            <person name="Chen X."/>
        </authorList>
    </citation>
    <scope>NUCLEOTIDE SEQUENCE [LARGE SCALE GENOMIC DNA]</scope>
    <source>
        <strain evidence="3">cv. Fuhuasheng</strain>
        <tissue evidence="2">Leaves</tissue>
    </source>
</reference>
<dbReference type="EMBL" id="SDMP01000012">
    <property type="protein sequence ID" value="RYR24145.1"/>
    <property type="molecule type" value="Genomic_DNA"/>
</dbReference>
<evidence type="ECO:0000313" key="3">
    <source>
        <dbReference type="Proteomes" id="UP000289738"/>
    </source>
</evidence>
<dbReference type="InterPro" id="IPR036691">
    <property type="entry name" value="Endo/exonu/phosph_ase_sf"/>
</dbReference>